<dbReference type="GO" id="GO:0005634">
    <property type="term" value="C:nucleus"/>
    <property type="evidence" value="ECO:0007669"/>
    <property type="project" value="TreeGrafter"/>
</dbReference>
<reference evidence="10 11" key="1">
    <citation type="journal article" date="2010" name="Nat. Biotechnol.">
        <title>Genome sequence of the model mushroom Schizophyllum commune.</title>
        <authorList>
            <person name="Ohm R.A."/>
            <person name="de Jong J.F."/>
            <person name="Lugones L.G."/>
            <person name="Aerts A."/>
            <person name="Kothe E."/>
            <person name="Stajich J.E."/>
            <person name="de Vries R.P."/>
            <person name="Record E."/>
            <person name="Levasseur A."/>
            <person name="Baker S.E."/>
            <person name="Bartholomew K.A."/>
            <person name="Coutinho P.M."/>
            <person name="Erdmann S."/>
            <person name="Fowler T.J."/>
            <person name="Gathman A.C."/>
            <person name="Lombard V."/>
            <person name="Henrissat B."/>
            <person name="Knabe N."/>
            <person name="Kuees U."/>
            <person name="Lilly W.W."/>
            <person name="Lindquist E."/>
            <person name="Lucas S."/>
            <person name="Magnuson J.K."/>
            <person name="Piumi F."/>
            <person name="Raudaskoski M."/>
            <person name="Salamov A."/>
            <person name="Schmutz J."/>
            <person name="Schwarze F.W.M.R."/>
            <person name="vanKuyk P.A."/>
            <person name="Horton J.S."/>
            <person name="Grigoriev I.V."/>
            <person name="Woesten H.A.B."/>
        </authorList>
    </citation>
    <scope>NUCLEOTIDE SEQUENCE [LARGE SCALE GENOMIC DNA]</scope>
    <source>
        <strain evidence="11">H4-8 / FGSC 9210</strain>
    </source>
</reference>
<dbReference type="GO" id="GO:0005737">
    <property type="term" value="C:cytoplasm"/>
    <property type="evidence" value="ECO:0007669"/>
    <property type="project" value="TreeGrafter"/>
</dbReference>
<organism evidence="11">
    <name type="scientific">Schizophyllum commune (strain H4-8 / FGSC 9210)</name>
    <name type="common">Split gill fungus</name>
    <dbReference type="NCBI Taxonomy" id="578458"/>
    <lineage>
        <taxon>Eukaryota</taxon>
        <taxon>Fungi</taxon>
        <taxon>Dikarya</taxon>
        <taxon>Basidiomycota</taxon>
        <taxon>Agaricomycotina</taxon>
        <taxon>Agaricomycetes</taxon>
        <taxon>Agaricomycetidae</taxon>
        <taxon>Agaricales</taxon>
        <taxon>Schizophyllaceae</taxon>
        <taxon>Schizophyllum</taxon>
    </lineage>
</organism>
<dbReference type="InterPro" id="IPR000719">
    <property type="entry name" value="Prot_kinase_dom"/>
</dbReference>
<evidence type="ECO:0000256" key="4">
    <source>
        <dbReference type="ARBA" id="ARBA00022741"/>
    </source>
</evidence>
<dbReference type="InterPro" id="IPR008271">
    <property type="entry name" value="Ser/Thr_kinase_AS"/>
</dbReference>
<accession>D8PPK9</accession>
<evidence type="ECO:0000256" key="3">
    <source>
        <dbReference type="ARBA" id="ARBA00022679"/>
    </source>
</evidence>
<gene>
    <name evidence="10" type="ORF">SCHCODRAFT_230509</name>
</gene>
<dbReference type="EC" id="2.7.11.1" evidence="1"/>
<dbReference type="PANTHER" id="PTHR24343:SF541">
    <property type="entry name" value="SERINE_THREONINE-PROTEIN KINASE SKS1-RELATED"/>
    <property type="match status" value="1"/>
</dbReference>
<evidence type="ECO:0000256" key="7">
    <source>
        <dbReference type="ARBA" id="ARBA00047899"/>
    </source>
</evidence>
<dbReference type="Pfam" id="PF00069">
    <property type="entry name" value="Pkinase"/>
    <property type="match status" value="1"/>
</dbReference>
<dbReference type="SUPFAM" id="SSF56112">
    <property type="entry name" value="Protein kinase-like (PK-like)"/>
    <property type="match status" value="1"/>
</dbReference>
<name>D8PPK9_SCHCM</name>
<dbReference type="PROSITE" id="PS00108">
    <property type="entry name" value="PROTEIN_KINASE_ST"/>
    <property type="match status" value="1"/>
</dbReference>
<evidence type="ECO:0000313" key="11">
    <source>
        <dbReference type="Proteomes" id="UP000007431"/>
    </source>
</evidence>
<dbReference type="GO" id="GO:0004674">
    <property type="term" value="F:protein serine/threonine kinase activity"/>
    <property type="evidence" value="ECO:0007669"/>
    <property type="project" value="UniProtKB-KW"/>
</dbReference>
<dbReference type="PROSITE" id="PS50011">
    <property type="entry name" value="PROTEIN_KINASE_DOM"/>
    <property type="match status" value="1"/>
</dbReference>
<dbReference type="HOGENOM" id="CLU_000288_63_0_1"/>
<evidence type="ECO:0000256" key="5">
    <source>
        <dbReference type="ARBA" id="ARBA00022777"/>
    </source>
</evidence>
<dbReference type="eggNOG" id="KOG0583">
    <property type="taxonomic scope" value="Eukaryota"/>
</dbReference>
<keyword evidence="3" id="KW-0808">Transferase</keyword>
<evidence type="ECO:0000256" key="6">
    <source>
        <dbReference type="ARBA" id="ARBA00022840"/>
    </source>
</evidence>
<dbReference type="InterPro" id="IPR011009">
    <property type="entry name" value="Kinase-like_dom_sf"/>
</dbReference>
<dbReference type="VEuPathDB" id="FungiDB:SCHCODRAFT_02253810"/>
<evidence type="ECO:0000256" key="2">
    <source>
        <dbReference type="ARBA" id="ARBA00022527"/>
    </source>
</evidence>
<comment type="catalytic activity">
    <reaction evidence="8">
        <text>L-seryl-[protein] + ATP = O-phospho-L-seryl-[protein] + ADP + H(+)</text>
        <dbReference type="Rhea" id="RHEA:17989"/>
        <dbReference type="Rhea" id="RHEA-COMP:9863"/>
        <dbReference type="Rhea" id="RHEA-COMP:11604"/>
        <dbReference type="ChEBI" id="CHEBI:15378"/>
        <dbReference type="ChEBI" id="CHEBI:29999"/>
        <dbReference type="ChEBI" id="CHEBI:30616"/>
        <dbReference type="ChEBI" id="CHEBI:83421"/>
        <dbReference type="ChEBI" id="CHEBI:456216"/>
        <dbReference type="EC" id="2.7.11.1"/>
    </reaction>
</comment>
<protein>
    <recommendedName>
        <fullName evidence="1">non-specific serine/threonine protein kinase</fullName>
        <ecNumber evidence="1">2.7.11.1</ecNumber>
    </recommendedName>
</protein>
<keyword evidence="4" id="KW-0547">Nucleotide-binding</keyword>
<dbReference type="EMBL" id="GL377302">
    <property type="protein sequence ID" value="EFJ01642.1"/>
    <property type="molecule type" value="Genomic_DNA"/>
</dbReference>
<dbReference type="OMA" id="PVERWNI"/>
<evidence type="ECO:0000259" key="9">
    <source>
        <dbReference type="PROSITE" id="PS50011"/>
    </source>
</evidence>
<keyword evidence="5" id="KW-0418">Kinase</keyword>
<dbReference type="InParanoid" id="D8PPK9"/>
<dbReference type="PANTHER" id="PTHR24343">
    <property type="entry name" value="SERINE/THREONINE KINASE"/>
    <property type="match status" value="1"/>
</dbReference>
<sequence length="173" mass="18951">MPGTDVDNMPDFTGRSIDDGRLLLLDSLGCGAFGKHVYVVLNLCDGGDLFSAITERNLYFGNDALIKSVFLQILDAVHHCHTKGVYHRDLKPENIFCSKDGATMYIGDFGLATDKEITKDYGCGSKFYMSPECIGKEIVLGEFSNARSDIWSLGVVLTNLVSGRNPWDLAPSC</sequence>
<evidence type="ECO:0000256" key="1">
    <source>
        <dbReference type="ARBA" id="ARBA00012513"/>
    </source>
</evidence>
<keyword evidence="11" id="KW-1185">Reference proteome</keyword>
<evidence type="ECO:0000256" key="8">
    <source>
        <dbReference type="ARBA" id="ARBA00048679"/>
    </source>
</evidence>
<dbReference type="STRING" id="578458.D8PPK9"/>
<dbReference type="Gene3D" id="1.10.510.10">
    <property type="entry name" value="Transferase(Phosphotransferase) domain 1"/>
    <property type="match status" value="1"/>
</dbReference>
<dbReference type="AlphaFoldDB" id="D8PPK9"/>
<feature type="domain" description="Protein kinase" evidence="9">
    <location>
        <begin position="1"/>
        <end position="173"/>
    </location>
</feature>
<proteinExistence type="predicted"/>
<keyword evidence="6" id="KW-0067">ATP-binding</keyword>
<dbReference type="Proteomes" id="UP000007431">
    <property type="component" value="Unassembled WGS sequence"/>
</dbReference>
<dbReference type="SMART" id="SM00220">
    <property type="entry name" value="S_TKc"/>
    <property type="match status" value="1"/>
</dbReference>
<keyword evidence="2" id="KW-0723">Serine/threonine-protein kinase</keyword>
<comment type="catalytic activity">
    <reaction evidence="7">
        <text>L-threonyl-[protein] + ATP = O-phospho-L-threonyl-[protein] + ADP + H(+)</text>
        <dbReference type="Rhea" id="RHEA:46608"/>
        <dbReference type="Rhea" id="RHEA-COMP:11060"/>
        <dbReference type="Rhea" id="RHEA-COMP:11605"/>
        <dbReference type="ChEBI" id="CHEBI:15378"/>
        <dbReference type="ChEBI" id="CHEBI:30013"/>
        <dbReference type="ChEBI" id="CHEBI:30616"/>
        <dbReference type="ChEBI" id="CHEBI:61977"/>
        <dbReference type="ChEBI" id="CHEBI:456216"/>
        <dbReference type="EC" id="2.7.11.1"/>
    </reaction>
</comment>
<dbReference type="GO" id="GO:0005524">
    <property type="term" value="F:ATP binding"/>
    <property type="evidence" value="ECO:0007669"/>
    <property type="project" value="UniProtKB-KW"/>
</dbReference>
<evidence type="ECO:0000313" key="10">
    <source>
        <dbReference type="EMBL" id="EFJ01642.1"/>
    </source>
</evidence>